<dbReference type="RefSeq" id="WP_262054244.1">
    <property type="nucleotide sequence ID" value="NZ_UGHY01000002.1"/>
</dbReference>
<name>A0A377JKQ2_HAEPA</name>
<sequence>MKLYEITEQLENIKELLENPEFADNADIAKALDAVQQDFDKKRKMSSMSLKIQKATLK</sequence>
<dbReference type="EMBL" id="UGHY01000002">
    <property type="protein sequence ID" value="STP06343.1"/>
    <property type="molecule type" value="Genomic_DNA"/>
</dbReference>
<proteinExistence type="predicted"/>
<protein>
    <submittedName>
        <fullName evidence="1">Uncharacterized protein</fullName>
    </submittedName>
</protein>
<accession>A0A377JKQ2</accession>
<evidence type="ECO:0000313" key="2">
    <source>
        <dbReference type="Proteomes" id="UP000254186"/>
    </source>
</evidence>
<dbReference type="AlphaFoldDB" id="A0A377JKQ2"/>
<evidence type="ECO:0000313" key="1">
    <source>
        <dbReference type="EMBL" id="STP06343.1"/>
    </source>
</evidence>
<organism evidence="1 2">
    <name type="scientific">Haemophilus parainfluenzae</name>
    <dbReference type="NCBI Taxonomy" id="729"/>
    <lineage>
        <taxon>Bacteria</taxon>
        <taxon>Pseudomonadati</taxon>
        <taxon>Pseudomonadota</taxon>
        <taxon>Gammaproteobacteria</taxon>
        <taxon>Pasteurellales</taxon>
        <taxon>Pasteurellaceae</taxon>
        <taxon>Haemophilus</taxon>
    </lineage>
</organism>
<gene>
    <name evidence="1" type="ORF">NCTC10672_02367</name>
</gene>
<reference evidence="1 2" key="1">
    <citation type="submission" date="2018-06" db="EMBL/GenBank/DDBJ databases">
        <authorList>
            <consortium name="Pathogen Informatics"/>
            <person name="Doyle S."/>
        </authorList>
    </citation>
    <scope>NUCLEOTIDE SEQUENCE [LARGE SCALE GENOMIC DNA]</scope>
    <source>
        <strain evidence="1 2">NCTC10672</strain>
    </source>
</reference>
<dbReference type="Proteomes" id="UP000254186">
    <property type="component" value="Unassembled WGS sequence"/>
</dbReference>